<dbReference type="InterPro" id="IPR000086">
    <property type="entry name" value="NUDIX_hydrolase_dom"/>
</dbReference>
<dbReference type="Gene3D" id="3.90.79.10">
    <property type="entry name" value="Nucleoside Triphosphate Pyrophosphohydrolase"/>
    <property type="match status" value="1"/>
</dbReference>
<sequence>MEYGERLEDTLKREFKEDAGLEVISYRFLKNFDQEFFEYPNGDKTQVLTPFYLIEKVADKEVDFDKEETSETAFFDFDDLPEIHFDSHKKILAYLKTLL</sequence>
<dbReference type="PANTHER" id="PTHR43046:SF2">
    <property type="entry name" value="8-OXO-DGTP DIPHOSPHATASE-RELATED"/>
    <property type="match status" value="1"/>
</dbReference>
<feature type="domain" description="Nudix hydrolase" evidence="3">
    <location>
        <begin position="1"/>
        <end position="94"/>
    </location>
</feature>
<evidence type="ECO:0000313" key="5">
    <source>
        <dbReference type="Proteomes" id="UP000030023"/>
    </source>
</evidence>
<dbReference type="PANTHER" id="PTHR43046">
    <property type="entry name" value="GDP-MANNOSE MANNOSYL HYDROLASE"/>
    <property type="match status" value="1"/>
</dbReference>
<gene>
    <name evidence="4" type="ORF">Q757_07070</name>
</gene>
<comment type="caution">
    <text evidence="4">The sequence shown here is derived from an EMBL/GenBank/DDBJ whole genome shotgun (WGS) entry which is preliminary data.</text>
</comment>
<organism evidence="4 5">
    <name type="scientific">Oenococcus alcoholitolerans</name>
    <dbReference type="NCBI Taxonomy" id="931074"/>
    <lineage>
        <taxon>Bacteria</taxon>
        <taxon>Bacillati</taxon>
        <taxon>Bacillota</taxon>
        <taxon>Bacilli</taxon>
        <taxon>Lactobacillales</taxon>
        <taxon>Lactobacillaceae</taxon>
        <taxon>Oenococcus</taxon>
    </lineage>
</organism>
<name>A0ABR4XQC0_9LACO</name>
<keyword evidence="5" id="KW-1185">Reference proteome</keyword>
<reference evidence="4 5" key="1">
    <citation type="journal article" date="2014" name="Antonie Van Leeuwenhoek">
        <title>Oenococcus alcoholitolerans sp. nov., a lactic acid bacteria isolated from cachaca and ethanol fermentation processes.</title>
        <authorList>
            <person name="Badotti F."/>
            <person name="Moreira A.P."/>
            <person name="Tonon L.A."/>
            <person name="de Lucena B.T."/>
            <person name="Gomes Fde C."/>
            <person name="Kruger R."/>
            <person name="Thompson C.C."/>
            <person name="de Morais M.A.Jr."/>
            <person name="Rosa C.A."/>
            <person name="Thompson F.L."/>
        </authorList>
    </citation>
    <scope>NUCLEOTIDE SEQUENCE [LARGE SCALE GENOMIC DNA]</scope>
    <source>
        <strain evidence="4 5">UFRJ-M7.2.18</strain>
    </source>
</reference>
<comment type="cofactor">
    <cofactor evidence="1">
        <name>Mg(2+)</name>
        <dbReference type="ChEBI" id="CHEBI:18420"/>
    </cofactor>
</comment>
<proteinExistence type="predicted"/>
<dbReference type="Pfam" id="PF00293">
    <property type="entry name" value="NUDIX"/>
    <property type="match status" value="1"/>
</dbReference>
<evidence type="ECO:0000256" key="2">
    <source>
        <dbReference type="ARBA" id="ARBA00022801"/>
    </source>
</evidence>
<dbReference type="SUPFAM" id="SSF55811">
    <property type="entry name" value="Nudix"/>
    <property type="match status" value="1"/>
</dbReference>
<dbReference type="Proteomes" id="UP000030023">
    <property type="component" value="Unassembled WGS sequence"/>
</dbReference>
<evidence type="ECO:0000313" key="4">
    <source>
        <dbReference type="EMBL" id="KGO29283.1"/>
    </source>
</evidence>
<dbReference type="EMBL" id="AXCV01000350">
    <property type="protein sequence ID" value="KGO29283.1"/>
    <property type="molecule type" value="Genomic_DNA"/>
</dbReference>
<keyword evidence="2" id="KW-0378">Hydrolase</keyword>
<evidence type="ECO:0000256" key="1">
    <source>
        <dbReference type="ARBA" id="ARBA00001946"/>
    </source>
</evidence>
<accession>A0ABR4XQC0</accession>
<dbReference type="InterPro" id="IPR015797">
    <property type="entry name" value="NUDIX_hydrolase-like_dom_sf"/>
</dbReference>
<evidence type="ECO:0000259" key="3">
    <source>
        <dbReference type="Pfam" id="PF00293"/>
    </source>
</evidence>
<protein>
    <submittedName>
        <fullName evidence="4">ADP-ribose pyrophosphatase</fullName>
    </submittedName>
</protein>